<gene>
    <name evidence="3" type="ORF">M422DRAFT_786033</name>
</gene>
<feature type="compositionally biased region" description="Pro residues" evidence="1">
    <location>
        <begin position="204"/>
        <end position="213"/>
    </location>
</feature>
<name>A0A0C9UEL7_SPHS4</name>
<reference evidence="3 4" key="1">
    <citation type="submission" date="2014-06" db="EMBL/GenBank/DDBJ databases">
        <title>Evolutionary Origins and Diversification of the Mycorrhizal Mutualists.</title>
        <authorList>
            <consortium name="DOE Joint Genome Institute"/>
            <consortium name="Mycorrhizal Genomics Consortium"/>
            <person name="Kohler A."/>
            <person name="Kuo A."/>
            <person name="Nagy L.G."/>
            <person name="Floudas D."/>
            <person name="Copeland A."/>
            <person name="Barry K.W."/>
            <person name="Cichocki N."/>
            <person name="Veneault-Fourrey C."/>
            <person name="LaButti K."/>
            <person name="Lindquist E.A."/>
            <person name="Lipzen A."/>
            <person name="Lundell T."/>
            <person name="Morin E."/>
            <person name="Murat C."/>
            <person name="Riley R."/>
            <person name="Ohm R."/>
            <person name="Sun H."/>
            <person name="Tunlid A."/>
            <person name="Henrissat B."/>
            <person name="Grigoriev I.V."/>
            <person name="Hibbett D.S."/>
            <person name="Martin F."/>
        </authorList>
    </citation>
    <scope>NUCLEOTIDE SEQUENCE [LARGE SCALE GENOMIC DNA]</scope>
    <source>
        <strain evidence="3 4">SS14</strain>
    </source>
</reference>
<feature type="compositionally biased region" description="Pro residues" evidence="1">
    <location>
        <begin position="826"/>
        <end position="859"/>
    </location>
</feature>
<feature type="compositionally biased region" description="Polar residues" evidence="1">
    <location>
        <begin position="223"/>
        <end position="239"/>
    </location>
</feature>
<feature type="region of interest" description="Disordered" evidence="1">
    <location>
        <begin position="117"/>
        <end position="277"/>
    </location>
</feature>
<keyword evidence="4" id="KW-1185">Reference proteome</keyword>
<feature type="region of interest" description="Disordered" evidence="1">
    <location>
        <begin position="788"/>
        <end position="1206"/>
    </location>
</feature>
<dbReference type="Gene3D" id="3.10.20.90">
    <property type="entry name" value="Phosphatidylinositol 3-kinase Catalytic Subunit, Chain A, domain 1"/>
    <property type="match status" value="1"/>
</dbReference>
<feature type="compositionally biased region" description="Basic residues" evidence="1">
    <location>
        <begin position="918"/>
        <end position="928"/>
    </location>
</feature>
<dbReference type="HOGENOM" id="CLU_270276_0_0_1"/>
<feature type="region of interest" description="Disordered" evidence="1">
    <location>
        <begin position="632"/>
        <end position="665"/>
    </location>
</feature>
<feature type="compositionally biased region" description="Pro residues" evidence="1">
    <location>
        <begin position="929"/>
        <end position="976"/>
    </location>
</feature>
<feature type="compositionally biased region" description="Basic and acidic residues" evidence="1">
    <location>
        <begin position="552"/>
        <end position="563"/>
    </location>
</feature>
<sequence length="1206" mass="132601">MPPLQVKFVLRGINPCTRRVTFKDEPSWIQMSFKIQHLFSIPTNKAGVAYTDDDGDEIIASSEEELRDCLENIPRGSGGVIKLFVCNVSALRAPTPSRSTLEELEEIEANHNDEVYRRLFGRPPPSNGSSGSSPVLIDASDANSDEAEGERRSRSRTPSPIQLAPPSEVISPSYSPLPSRSPSRPSLPYVPAYSPLVRSRSVSPPAPHLPSPPVDSFFGLQPSRATSVPASQRAPSVASSDGGYSPRDFSFSRVSSRAPSTVRSRAESPVRLWPLPPPQPGPMPNCILPRLPSPPAAAPSSPEPLIQYESHLPMSSSGPSPPFGPLMNPTSSVSPPYSRPISPSVSALSMIDARAPESAELMEDMLARYIQHPSSRSSSLPVRRYNPYGGNFLEYEDEPEPEPEVNGNVFGITRPTSLFSPPSPPGYEFTSPPRRRSRSSSRDPIPVHIITQGKRGRGQRQDVLSSSHNAGQGQGRDQGLVIIILSSHQRDEGQGRIVDQGHHFAPPVIISSTAVSASPAPNPFGDHNIPNQFDFYSATMEERSSSRISRAPTRESMSRASSESRHCRPIIMCGTACGRRDGSRWNSTSRSRPHTVVHGGQRSPRSPRADSRRAPSIPRSPPIIIGCSLSRYATSRSRSRTPPPIITPGVTSRRRSISPGSNGLYDPSFAQDDLVDRVTGLVMEQTQSIKDHINVEISRVQTELMNTLLNMTTSMLNARSQETGLASEVREIYSEMQGMKVGMTQILKEVKGLKENMQEGMGMEVRDLIGCVNAARVEVAREVREIREERERPANGGFDDDSEEEERDTRTAEEIRMEARTLSPQPYRPMPHSPSGTPSPPPPPPPQYGPRGYPIPPPLHHSHPFYHVHHMPPPPPTRMPSPQPPRLMLHPPSRTPSPPPPPPPRYGPRAYPMPPPLHHGHPFYHVHHMPPPPPTRTPSPQPSRPMPHSPSRTPSPPPPPPSPQYGPRGYPIPPPLHHGHPFYHVHHGHHMPPPPPHGHHMPPPPPPPPPPHPVPPPPPPHGHGPLPPPPPPPGRQLSPPHSHYSHLNHGLPPRPPPPPHMLRQWAEGRMRPPPHLRNGHGHGFGRHGFAPYVPGGMRRGAGMRGQPENDQGEEIPMMQLSQQEAPVSTEAEASTSTTAAIQPQPQGYADPPVTQRELTTDPRKELEDAKKTYREKKAEFRRSRDEAKRRAAGVRERTRNARFFGA</sequence>
<dbReference type="EMBL" id="KN837567">
    <property type="protein sequence ID" value="KIJ23896.1"/>
    <property type="molecule type" value="Genomic_DNA"/>
</dbReference>
<feature type="compositionally biased region" description="Basic residues" evidence="1">
    <location>
        <begin position="860"/>
        <end position="870"/>
    </location>
</feature>
<accession>A0A0C9UEL7</accession>
<feature type="region of interest" description="Disordered" evidence="1">
    <location>
        <begin position="544"/>
        <end position="563"/>
    </location>
</feature>
<feature type="compositionally biased region" description="Basic and acidic residues" evidence="1">
    <location>
        <begin position="807"/>
        <end position="819"/>
    </location>
</feature>
<proteinExistence type="predicted"/>
<evidence type="ECO:0000313" key="4">
    <source>
        <dbReference type="Proteomes" id="UP000054279"/>
    </source>
</evidence>
<organism evidence="3 4">
    <name type="scientific">Sphaerobolus stellatus (strain SS14)</name>
    <dbReference type="NCBI Taxonomy" id="990650"/>
    <lineage>
        <taxon>Eukaryota</taxon>
        <taxon>Fungi</taxon>
        <taxon>Dikarya</taxon>
        <taxon>Basidiomycota</taxon>
        <taxon>Agaricomycotina</taxon>
        <taxon>Agaricomycetes</taxon>
        <taxon>Phallomycetidae</taxon>
        <taxon>Geastrales</taxon>
        <taxon>Sphaerobolaceae</taxon>
        <taxon>Sphaerobolus</taxon>
    </lineage>
</organism>
<dbReference type="PRINTS" id="PR01217">
    <property type="entry name" value="PRICHEXTENSN"/>
</dbReference>
<feature type="region of interest" description="Disordered" evidence="1">
    <location>
        <begin position="578"/>
        <end position="620"/>
    </location>
</feature>
<protein>
    <recommendedName>
        <fullName evidence="2">PB1 domain-containing protein</fullName>
    </recommendedName>
</protein>
<dbReference type="OrthoDB" id="661148at2759"/>
<feature type="compositionally biased region" description="Basic residues" evidence="1">
    <location>
        <begin position="977"/>
        <end position="990"/>
    </location>
</feature>
<feature type="compositionally biased region" description="Polar residues" evidence="1">
    <location>
        <begin position="328"/>
        <end position="338"/>
    </location>
</feature>
<dbReference type="Proteomes" id="UP000054279">
    <property type="component" value="Unassembled WGS sequence"/>
</dbReference>
<evidence type="ECO:0000259" key="2">
    <source>
        <dbReference type="PROSITE" id="PS51745"/>
    </source>
</evidence>
<feature type="domain" description="PB1" evidence="2">
    <location>
        <begin position="3"/>
        <end position="88"/>
    </location>
</feature>
<feature type="compositionally biased region" description="Pro residues" evidence="1">
    <location>
        <begin position="871"/>
        <end position="885"/>
    </location>
</feature>
<evidence type="ECO:0000313" key="3">
    <source>
        <dbReference type="EMBL" id="KIJ23896.1"/>
    </source>
</evidence>
<feature type="region of interest" description="Disordered" evidence="1">
    <location>
        <begin position="395"/>
        <end position="475"/>
    </location>
</feature>
<feature type="compositionally biased region" description="Basic residues" evidence="1">
    <location>
        <begin position="1072"/>
        <end position="1085"/>
    </location>
</feature>
<feature type="compositionally biased region" description="Pro residues" evidence="1">
    <location>
        <begin position="893"/>
        <end position="917"/>
    </location>
</feature>
<feature type="compositionally biased region" description="Polar residues" evidence="1">
    <location>
        <begin position="462"/>
        <end position="471"/>
    </location>
</feature>
<feature type="compositionally biased region" description="Low complexity" evidence="1">
    <location>
        <begin position="171"/>
        <end position="203"/>
    </location>
</feature>
<dbReference type="AlphaFoldDB" id="A0A0C9UEL7"/>
<dbReference type="PROSITE" id="PS51745">
    <property type="entry name" value="PB1"/>
    <property type="match status" value="1"/>
</dbReference>
<feature type="compositionally biased region" description="Polar residues" evidence="1">
    <location>
        <begin position="252"/>
        <end position="263"/>
    </location>
</feature>
<feature type="non-terminal residue" evidence="3">
    <location>
        <position position="1"/>
    </location>
</feature>
<feature type="compositionally biased region" description="Basic and acidic residues" evidence="1">
    <location>
        <begin position="1158"/>
        <end position="1199"/>
    </location>
</feature>
<dbReference type="SUPFAM" id="SSF54277">
    <property type="entry name" value="CAD &amp; PB1 domains"/>
    <property type="match status" value="1"/>
</dbReference>
<feature type="compositionally biased region" description="Low complexity" evidence="1">
    <location>
        <begin position="1128"/>
        <end position="1140"/>
    </location>
</feature>
<feature type="compositionally biased region" description="Pro residues" evidence="1">
    <location>
        <begin position="991"/>
        <end position="1034"/>
    </location>
</feature>
<feature type="region of interest" description="Disordered" evidence="1">
    <location>
        <begin position="313"/>
        <end position="338"/>
    </location>
</feature>
<dbReference type="InterPro" id="IPR053793">
    <property type="entry name" value="PB1-like"/>
</dbReference>
<evidence type="ECO:0000256" key="1">
    <source>
        <dbReference type="SAM" id="MobiDB-lite"/>
    </source>
</evidence>